<comment type="caution">
    <text evidence="1">The sequence shown here is derived from an EMBL/GenBank/DDBJ whole genome shotgun (WGS) entry which is preliminary data.</text>
</comment>
<evidence type="ECO:0000313" key="1">
    <source>
        <dbReference type="EMBL" id="GGG67720.1"/>
    </source>
</evidence>
<gene>
    <name evidence="1" type="ORF">GCM10011398_09370</name>
</gene>
<reference evidence="1" key="2">
    <citation type="submission" date="2020-09" db="EMBL/GenBank/DDBJ databases">
        <authorList>
            <person name="Sun Q."/>
            <person name="Zhou Y."/>
        </authorList>
    </citation>
    <scope>NUCLEOTIDE SEQUENCE</scope>
    <source>
        <strain evidence="1">CGMCC 1.12754</strain>
    </source>
</reference>
<proteinExistence type="predicted"/>
<reference evidence="1" key="1">
    <citation type="journal article" date="2014" name="Int. J. Syst. Evol. Microbiol.">
        <title>Complete genome sequence of Corynebacterium casei LMG S-19264T (=DSM 44701T), isolated from a smear-ripened cheese.</title>
        <authorList>
            <consortium name="US DOE Joint Genome Institute (JGI-PGF)"/>
            <person name="Walter F."/>
            <person name="Albersmeier A."/>
            <person name="Kalinowski J."/>
            <person name="Ruckert C."/>
        </authorList>
    </citation>
    <scope>NUCLEOTIDE SEQUENCE</scope>
    <source>
        <strain evidence="1">CGMCC 1.12754</strain>
    </source>
</reference>
<keyword evidence="2" id="KW-1185">Reference proteome</keyword>
<sequence>MNREMIDDLLQTIIHMSGEVKELQRSGSRLDELVSDIEVRINNVALDLNGLQQNVRNIDKNVTLVVKELSKIRVARPTAIHKAVN</sequence>
<name>A0A917LZK6_9BACI</name>
<protein>
    <submittedName>
        <fullName evidence="1">Uncharacterized protein</fullName>
    </submittedName>
</protein>
<organism evidence="1 2">
    <name type="scientific">Virgibacillus oceani</name>
    <dbReference type="NCBI Taxonomy" id="1479511"/>
    <lineage>
        <taxon>Bacteria</taxon>
        <taxon>Bacillati</taxon>
        <taxon>Bacillota</taxon>
        <taxon>Bacilli</taxon>
        <taxon>Bacillales</taxon>
        <taxon>Bacillaceae</taxon>
        <taxon>Virgibacillus</taxon>
    </lineage>
</organism>
<dbReference type="Proteomes" id="UP000622860">
    <property type="component" value="Unassembled WGS sequence"/>
</dbReference>
<evidence type="ECO:0000313" key="2">
    <source>
        <dbReference type="Proteomes" id="UP000622860"/>
    </source>
</evidence>
<accession>A0A917LZK6</accession>
<dbReference type="AlphaFoldDB" id="A0A917LZK6"/>
<dbReference type="Gene3D" id="1.20.5.170">
    <property type="match status" value="1"/>
</dbReference>
<dbReference type="EMBL" id="BMFR01000002">
    <property type="protein sequence ID" value="GGG67720.1"/>
    <property type="molecule type" value="Genomic_DNA"/>
</dbReference>
<dbReference type="RefSeq" id="WP_188454183.1">
    <property type="nucleotide sequence ID" value="NZ_BMFR01000002.1"/>
</dbReference>